<reference evidence="3 4" key="1">
    <citation type="journal article" date="2022" name="Nat. Plants">
        <title>Genomes of leafy and leafless Platanthera orchids illuminate the evolution of mycoheterotrophy.</title>
        <authorList>
            <person name="Li M.H."/>
            <person name="Liu K.W."/>
            <person name="Li Z."/>
            <person name="Lu H.C."/>
            <person name="Ye Q.L."/>
            <person name="Zhang D."/>
            <person name="Wang J.Y."/>
            <person name="Li Y.F."/>
            <person name="Zhong Z.M."/>
            <person name="Liu X."/>
            <person name="Yu X."/>
            <person name="Liu D.K."/>
            <person name="Tu X.D."/>
            <person name="Liu B."/>
            <person name="Hao Y."/>
            <person name="Liao X.Y."/>
            <person name="Jiang Y.T."/>
            <person name="Sun W.H."/>
            <person name="Chen J."/>
            <person name="Chen Y.Q."/>
            <person name="Ai Y."/>
            <person name="Zhai J.W."/>
            <person name="Wu S.S."/>
            <person name="Zhou Z."/>
            <person name="Hsiao Y.Y."/>
            <person name="Wu W.L."/>
            <person name="Chen Y.Y."/>
            <person name="Lin Y.F."/>
            <person name="Hsu J.L."/>
            <person name="Li C.Y."/>
            <person name="Wang Z.W."/>
            <person name="Zhao X."/>
            <person name="Zhong W.Y."/>
            <person name="Ma X.K."/>
            <person name="Ma L."/>
            <person name="Huang J."/>
            <person name="Chen G.Z."/>
            <person name="Huang M.Z."/>
            <person name="Huang L."/>
            <person name="Peng D.H."/>
            <person name="Luo Y.B."/>
            <person name="Zou S.Q."/>
            <person name="Chen S.P."/>
            <person name="Lan S."/>
            <person name="Tsai W.C."/>
            <person name="Van de Peer Y."/>
            <person name="Liu Z.J."/>
        </authorList>
    </citation>
    <scope>NUCLEOTIDE SEQUENCE [LARGE SCALE GENOMIC DNA]</scope>
    <source>
        <strain evidence="3">Lor287</strain>
    </source>
</reference>
<dbReference type="Pfam" id="PF03732">
    <property type="entry name" value="Retrotrans_gag"/>
    <property type="match status" value="1"/>
</dbReference>
<dbReference type="Proteomes" id="UP001418222">
    <property type="component" value="Unassembled WGS sequence"/>
</dbReference>
<evidence type="ECO:0000259" key="2">
    <source>
        <dbReference type="Pfam" id="PF03732"/>
    </source>
</evidence>
<proteinExistence type="predicted"/>
<feature type="compositionally biased region" description="Low complexity" evidence="1">
    <location>
        <begin position="97"/>
        <end position="108"/>
    </location>
</feature>
<dbReference type="EMBL" id="JBBWWQ010000009">
    <property type="protein sequence ID" value="KAK8938507.1"/>
    <property type="molecule type" value="Genomic_DNA"/>
</dbReference>
<name>A0AAP0BGB2_9ASPA</name>
<feature type="domain" description="Retrotransposon gag" evidence="2">
    <location>
        <begin position="2"/>
        <end position="67"/>
    </location>
</feature>
<organism evidence="3 4">
    <name type="scientific">Platanthera zijinensis</name>
    <dbReference type="NCBI Taxonomy" id="2320716"/>
    <lineage>
        <taxon>Eukaryota</taxon>
        <taxon>Viridiplantae</taxon>
        <taxon>Streptophyta</taxon>
        <taxon>Embryophyta</taxon>
        <taxon>Tracheophyta</taxon>
        <taxon>Spermatophyta</taxon>
        <taxon>Magnoliopsida</taxon>
        <taxon>Liliopsida</taxon>
        <taxon>Asparagales</taxon>
        <taxon>Orchidaceae</taxon>
        <taxon>Orchidoideae</taxon>
        <taxon>Orchideae</taxon>
        <taxon>Orchidinae</taxon>
        <taxon>Platanthera</taxon>
    </lineage>
</organism>
<evidence type="ECO:0000313" key="3">
    <source>
        <dbReference type="EMBL" id="KAK8938507.1"/>
    </source>
</evidence>
<dbReference type="PANTHER" id="PTHR11697:SF230">
    <property type="entry name" value="ZINC FINGER, MYM DOMAIN CONTAINING 1"/>
    <property type="match status" value="1"/>
</dbReference>
<comment type="caution">
    <text evidence="3">The sequence shown here is derived from an EMBL/GenBank/DDBJ whole genome shotgun (WGS) entry which is preliminary data.</text>
</comment>
<keyword evidence="4" id="KW-1185">Reference proteome</keyword>
<evidence type="ECO:0000313" key="4">
    <source>
        <dbReference type="Proteomes" id="UP001418222"/>
    </source>
</evidence>
<feature type="region of interest" description="Disordered" evidence="1">
    <location>
        <begin position="97"/>
        <end position="132"/>
    </location>
</feature>
<protein>
    <recommendedName>
        <fullName evidence="2">Retrotransposon gag domain-containing protein</fullName>
    </recommendedName>
</protein>
<dbReference type="AlphaFoldDB" id="A0AAP0BGB2"/>
<evidence type="ECO:0000256" key="1">
    <source>
        <dbReference type="SAM" id="MobiDB-lite"/>
    </source>
</evidence>
<gene>
    <name evidence="3" type="ORF">KSP39_PZI011273</name>
</gene>
<sequence length="340" mass="38803">MSWSNLQQELIRRYGTRYSVSAVERLCGVRQTGSLDEYINEFIALATNVLGLPLNHYLTYFMHGLQPHIRASLCTLQPLNVHQAIDLSPLVEADFPTTSGDPSFSSSPSKPPYQLYFHPPSRPPQPPPPLTRPTIMGPRTNRHIPTHRLSNQKYNDLQSKGLCYHCRKPYSPNHNCPAKEFRAIIKDDLDEIGMADFDALTITDCSDVFSLHELHYWDLLPSTASLWCHCGFVCRRHHLSELLLPYEHFGGSCTRHDSLRALKVDRVARELGYGELESVQELNQPLELKRAGKTRSSSHYGIVLNFICMFLSIIDVLEIIKVDGVDENQKEMNDFFCHIK</sequence>
<dbReference type="InterPro" id="IPR005162">
    <property type="entry name" value="Retrotrans_gag_dom"/>
</dbReference>
<dbReference type="PANTHER" id="PTHR11697">
    <property type="entry name" value="GENERAL TRANSCRIPTION FACTOR 2-RELATED ZINC FINGER PROTEIN"/>
    <property type="match status" value="1"/>
</dbReference>
<dbReference type="InterPro" id="IPR055298">
    <property type="entry name" value="AtLOH3-like"/>
</dbReference>
<accession>A0AAP0BGB2</accession>
<feature type="compositionally biased region" description="Pro residues" evidence="1">
    <location>
        <begin position="120"/>
        <end position="131"/>
    </location>
</feature>